<dbReference type="KEGG" id="scac:106086218"/>
<accession>A0A1I8Q9L4</accession>
<dbReference type="Proteomes" id="UP000095300">
    <property type="component" value="Unassembled WGS sequence"/>
</dbReference>
<evidence type="ECO:0000313" key="1">
    <source>
        <dbReference type="EnsemblMetazoa" id="SCAU015166-PA"/>
    </source>
</evidence>
<dbReference type="PANTHER" id="PTHR21112">
    <property type="entry name" value="CHEMOSENSORY PROTEIN A 29A-RELATED"/>
    <property type="match status" value="1"/>
</dbReference>
<gene>
    <name evidence="1" type="primary">106086218</name>
</gene>
<dbReference type="AlphaFoldDB" id="A0A1I8Q9L4"/>
<dbReference type="InterPro" id="IPR010512">
    <property type="entry name" value="DUF1091"/>
</dbReference>
<dbReference type="PANTHER" id="PTHR21112:SF0">
    <property type="entry name" value="CHEMOSENSORY PROTEIN A 29A-RELATED"/>
    <property type="match status" value="1"/>
</dbReference>
<sequence length="236" mass="27868">MYGYHDFNKLEIANWYKFKIFNVQYFHNSNSFQRILKFKNSIVEMNLPRNVQIEVLILNFCIGMGLSHYGQHTWEYELISMDSYSSDTDLVLFYELNATRASRGVYACAGTMFLNYDVVEGDSNEIEIKTYRSDSINGDYKPIPFSIQRQHIFEFMNNFYKNALMETLKDCSNLPVFKGDFVPPLEKRNYTLDNCVFTQEGFPHHIQDGYYKIVFNAFGDVEWSMIFYAIVENILR</sequence>
<keyword evidence="2" id="KW-1185">Reference proteome</keyword>
<protein>
    <submittedName>
        <fullName evidence="1">Uncharacterized protein</fullName>
    </submittedName>
</protein>
<name>A0A1I8Q9L4_STOCA</name>
<dbReference type="Pfam" id="PF06477">
    <property type="entry name" value="DUF1091"/>
    <property type="match status" value="1"/>
</dbReference>
<dbReference type="OrthoDB" id="8043478at2759"/>
<proteinExistence type="predicted"/>
<reference evidence="1" key="1">
    <citation type="submission" date="2020-05" db="UniProtKB">
        <authorList>
            <consortium name="EnsemblMetazoa"/>
        </authorList>
    </citation>
    <scope>IDENTIFICATION</scope>
    <source>
        <strain evidence="1">USDA</strain>
    </source>
</reference>
<dbReference type="VEuPathDB" id="VectorBase:SCAU015166"/>
<organism evidence="1 2">
    <name type="scientific">Stomoxys calcitrans</name>
    <name type="common">Stable fly</name>
    <name type="synonym">Conops calcitrans</name>
    <dbReference type="NCBI Taxonomy" id="35570"/>
    <lineage>
        <taxon>Eukaryota</taxon>
        <taxon>Metazoa</taxon>
        <taxon>Ecdysozoa</taxon>
        <taxon>Arthropoda</taxon>
        <taxon>Hexapoda</taxon>
        <taxon>Insecta</taxon>
        <taxon>Pterygota</taxon>
        <taxon>Neoptera</taxon>
        <taxon>Endopterygota</taxon>
        <taxon>Diptera</taxon>
        <taxon>Brachycera</taxon>
        <taxon>Muscomorpha</taxon>
        <taxon>Muscoidea</taxon>
        <taxon>Muscidae</taxon>
        <taxon>Stomoxys</taxon>
    </lineage>
</organism>
<evidence type="ECO:0000313" key="2">
    <source>
        <dbReference type="Proteomes" id="UP000095300"/>
    </source>
</evidence>
<dbReference type="EnsemblMetazoa" id="SCAU015166-RA">
    <property type="protein sequence ID" value="SCAU015166-PA"/>
    <property type="gene ID" value="SCAU015166"/>
</dbReference>